<evidence type="ECO:0000256" key="2">
    <source>
        <dbReference type="SAM" id="SignalP"/>
    </source>
</evidence>
<sequence length="113" mass="12255">MMTGIVSWTFLLLLVAHICFSANPLQATPIEDIDPQLGAVEEDADFPSSSSSKGVEPIADIPPVDDSMLHDELSPARFVMDTGRANLISYTHEKAPPAETQPQVERAVEVHEA</sequence>
<proteinExistence type="predicted"/>
<evidence type="ECO:0000256" key="1">
    <source>
        <dbReference type="SAM" id="MobiDB-lite"/>
    </source>
</evidence>
<organism evidence="5">
    <name type="scientific">Rodentolepis nana</name>
    <name type="common">Dwarf tapeworm</name>
    <name type="synonym">Hymenolepis nana</name>
    <dbReference type="NCBI Taxonomy" id="102285"/>
    <lineage>
        <taxon>Eukaryota</taxon>
        <taxon>Metazoa</taxon>
        <taxon>Spiralia</taxon>
        <taxon>Lophotrochozoa</taxon>
        <taxon>Platyhelminthes</taxon>
        <taxon>Cestoda</taxon>
        <taxon>Eucestoda</taxon>
        <taxon>Cyclophyllidea</taxon>
        <taxon>Hymenolepididae</taxon>
        <taxon>Rodentolepis</taxon>
    </lineage>
</organism>
<dbReference type="WBParaSite" id="HNAJ_0001334001-mRNA-1">
    <property type="protein sequence ID" value="HNAJ_0001334001-mRNA-1"/>
    <property type="gene ID" value="HNAJ_0001334001"/>
</dbReference>
<reference evidence="5" key="1">
    <citation type="submission" date="2017-02" db="UniProtKB">
        <authorList>
            <consortium name="WormBaseParasite"/>
        </authorList>
    </citation>
    <scope>IDENTIFICATION</scope>
</reference>
<gene>
    <name evidence="3" type="ORF">HNAJ_LOCUS13314</name>
</gene>
<feature type="signal peptide" evidence="2">
    <location>
        <begin position="1"/>
        <end position="27"/>
    </location>
</feature>
<protein>
    <submittedName>
        <fullName evidence="5">Secreted protein</fullName>
    </submittedName>
</protein>
<evidence type="ECO:0000313" key="3">
    <source>
        <dbReference type="EMBL" id="VDO15547.1"/>
    </source>
</evidence>
<feature type="region of interest" description="Disordered" evidence="1">
    <location>
        <begin position="41"/>
        <end position="66"/>
    </location>
</feature>
<dbReference type="Proteomes" id="UP000278807">
    <property type="component" value="Unassembled WGS sequence"/>
</dbReference>
<keyword evidence="2" id="KW-0732">Signal</keyword>
<dbReference type="EMBL" id="UZAE01015265">
    <property type="protein sequence ID" value="VDO15547.1"/>
    <property type="molecule type" value="Genomic_DNA"/>
</dbReference>
<name>A0A0R3TZP1_RODNA</name>
<keyword evidence="4" id="KW-1185">Reference proteome</keyword>
<reference evidence="3 4" key="2">
    <citation type="submission" date="2018-11" db="EMBL/GenBank/DDBJ databases">
        <authorList>
            <consortium name="Pathogen Informatics"/>
        </authorList>
    </citation>
    <scope>NUCLEOTIDE SEQUENCE [LARGE SCALE GENOMIC DNA]</scope>
</reference>
<evidence type="ECO:0000313" key="5">
    <source>
        <dbReference type="WBParaSite" id="HNAJ_0001334001-mRNA-1"/>
    </source>
</evidence>
<feature type="region of interest" description="Disordered" evidence="1">
    <location>
        <begin position="93"/>
        <end position="113"/>
    </location>
</feature>
<evidence type="ECO:0000313" key="4">
    <source>
        <dbReference type="Proteomes" id="UP000278807"/>
    </source>
</evidence>
<dbReference type="AlphaFoldDB" id="A0A0R3TZP1"/>
<feature type="chain" id="PRO_5043132224" evidence="2">
    <location>
        <begin position="28"/>
        <end position="113"/>
    </location>
</feature>
<accession>A0A0R3TZP1</accession>